<feature type="transmembrane region" description="Helical" evidence="18">
    <location>
        <begin position="371"/>
        <end position="397"/>
    </location>
</feature>
<evidence type="ECO:0000259" key="20">
    <source>
        <dbReference type="Pfam" id="PF06455"/>
    </source>
</evidence>
<keyword evidence="11 18" id="KW-1133">Transmembrane helix</keyword>
<dbReference type="PANTHER" id="PTHR42829">
    <property type="entry name" value="NADH-UBIQUINONE OXIDOREDUCTASE CHAIN 5"/>
    <property type="match status" value="1"/>
</dbReference>
<comment type="catalytic activity">
    <reaction evidence="17">
        <text>a ubiquinone + NADH + 5 H(+)(in) = a ubiquinol + NAD(+) + 4 H(+)(out)</text>
        <dbReference type="Rhea" id="RHEA:29091"/>
        <dbReference type="Rhea" id="RHEA-COMP:9565"/>
        <dbReference type="Rhea" id="RHEA-COMP:9566"/>
        <dbReference type="ChEBI" id="CHEBI:15378"/>
        <dbReference type="ChEBI" id="CHEBI:16389"/>
        <dbReference type="ChEBI" id="CHEBI:17976"/>
        <dbReference type="ChEBI" id="CHEBI:57540"/>
        <dbReference type="ChEBI" id="CHEBI:57945"/>
        <dbReference type="EC" id="7.1.1.2"/>
    </reaction>
</comment>
<dbReference type="GO" id="GO:0015990">
    <property type="term" value="P:electron transport coupled proton transport"/>
    <property type="evidence" value="ECO:0007669"/>
    <property type="project" value="TreeGrafter"/>
</dbReference>
<organism evidence="21">
    <name type="scientific">Glomeridesmus spelaeus</name>
    <dbReference type="NCBI Taxonomy" id="2071608"/>
    <lineage>
        <taxon>Eukaryota</taxon>
        <taxon>Metazoa</taxon>
        <taxon>Ecdysozoa</taxon>
        <taxon>Arthropoda</taxon>
        <taxon>Myriapoda</taxon>
        <taxon>Diplopoda</taxon>
        <taxon>Pentazonia</taxon>
        <taxon>Glomeridesmida</taxon>
        <taxon>Glomeridesmidae</taxon>
        <taxon>Glomeridesmus</taxon>
    </lineage>
</organism>
<keyword evidence="5" id="KW-0813">Transport</keyword>
<geneLocation type="mitochondrion" evidence="21"/>
<feature type="domain" description="NADH dehydrogenase subunit 5 C-terminal" evidence="20">
    <location>
        <begin position="387"/>
        <end position="558"/>
    </location>
</feature>
<comment type="subcellular location">
    <subcellularLocation>
        <location evidence="2">Mitochondrion inner membrane</location>
        <topology evidence="2">Multi-pass membrane protein</topology>
    </subcellularLocation>
</comment>
<evidence type="ECO:0000256" key="11">
    <source>
        <dbReference type="ARBA" id="ARBA00022989"/>
    </source>
</evidence>
<accession>A0A2I7ML99</accession>
<feature type="transmembrane region" description="Helical" evidence="18">
    <location>
        <begin position="48"/>
        <end position="72"/>
    </location>
</feature>
<gene>
    <name evidence="21" type="primary">nad5</name>
</gene>
<evidence type="ECO:0000256" key="12">
    <source>
        <dbReference type="ARBA" id="ARBA00023027"/>
    </source>
</evidence>
<dbReference type="InterPro" id="IPR010934">
    <property type="entry name" value="NADH_DH_su5_C"/>
</dbReference>
<dbReference type="GO" id="GO:0005743">
    <property type="term" value="C:mitochondrial inner membrane"/>
    <property type="evidence" value="ECO:0007669"/>
    <property type="project" value="UniProtKB-SubCell"/>
</dbReference>
<evidence type="ECO:0000256" key="1">
    <source>
        <dbReference type="ARBA" id="ARBA00003257"/>
    </source>
</evidence>
<dbReference type="GO" id="GO:0008137">
    <property type="term" value="F:NADH dehydrogenase (ubiquinone) activity"/>
    <property type="evidence" value="ECO:0007669"/>
    <property type="project" value="UniProtKB-EC"/>
</dbReference>
<evidence type="ECO:0000256" key="4">
    <source>
        <dbReference type="ARBA" id="ARBA00021096"/>
    </source>
</evidence>
<evidence type="ECO:0000256" key="16">
    <source>
        <dbReference type="ARBA" id="ARBA00031027"/>
    </source>
</evidence>
<feature type="transmembrane region" description="Helical" evidence="18">
    <location>
        <begin position="211"/>
        <end position="232"/>
    </location>
</feature>
<keyword evidence="6" id="KW-0679">Respiratory chain</keyword>
<feature type="transmembrane region" description="Helical" evidence="18">
    <location>
        <begin position="84"/>
        <end position="103"/>
    </location>
</feature>
<dbReference type="EMBL" id="MG372113">
    <property type="protein sequence ID" value="AUR43954.1"/>
    <property type="molecule type" value="Genomic_DNA"/>
</dbReference>
<feature type="domain" description="NADH:quinone oxidoreductase/Mrp antiporter transmembrane" evidence="19">
    <location>
        <begin position="104"/>
        <end position="381"/>
    </location>
</feature>
<dbReference type="EC" id="7.1.1.2" evidence="3"/>
<feature type="transmembrane region" description="Helical" evidence="18">
    <location>
        <begin position="418"/>
        <end position="438"/>
    </location>
</feature>
<keyword evidence="8" id="KW-0999">Mitochondrion inner membrane</keyword>
<sequence length="559" mass="64480">MNICLISSLVFFMLSLISYLLFMFMMINNKLYLFELNLGNLNSFLFEGVFVFDWISLLFMSFVLLISSIVLYYSNFYMMGDMNIYRFCVMVIMFVMSMVLVIISPNLITILLGWDGLGLISYCLVVYYMNMRSYSGGMLTAMSNRIGDVFILGSIAMMFNIGSESYYYYYDFNMSFYLCLFMVIAAFTKSAQIPFSAWLPAAMAAPTPVSSLVHSSTLVTAGIYLLIRFFNFFTFFEYMWVFMFFSLLTLLMAGICANFEFDLKKIVALSTLSQLGFMMMILFFGNLKMAFFHLLIHAIFKALLFICAGNLIHLSGGWQDIRGMSGLGMMMPMSLLSLMVSSLCLCGFPFLCGFYSKDLILESIISSSLNFWFMVFTLIGIGLTCSYSIRLIYYLLFMKKNGSVIGMEMDIGLGMENSILMMSFMSVIFGYYINYYIFCYPGEYYIMLELKLIGLGLLLFGMFIGWFISKIWYSLSIELYSYVYFLSLMWFMDYLSTQMMIKKLIKYMNEILYEGDYVWGEYVGGQGMKKMMLVLSGNLNVIHSVSLKNFLVIFLFLLL</sequence>
<dbReference type="GO" id="GO:0003954">
    <property type="term" value="F:NADH dehydrogenase activity"/>
    <property type="evidence" value="ECO:0007669"/>
    <property type="project" value="TreeGrafter"/>
</dbReference>
<evidence type="ECO:0000256" key="15">
    <source>
        <dbReference type="ARBA" id="ARBA00023136"/>
    </source>
</evidence>
<feature type="transmembrane region" description="Helical" evidence="18">
    <location>
        <begin position="444"/>
        <end position="467"/>
    </location>
</feature>
<keyword evidence="12" id="KW-0520">NAD</keyword>
<dbReference type="PANTHER" id="PTHR42829:SF2">
    <property type="entry name" value="NADH-UBIQUINONE OXIDOREDUCTASE CHAIN 5"/>
    <property type="match status" value="1"/>
</dbReference>
<feature type="transmembrane region" description="Helical" evidence="18">
    <location>
        <begin position="238"/>
        <end position="259"/>
    </location>
</feature>
<evidence type="ECO:0000256" key="5">
    <source>
        <dbReference type="ARBA" id="ARBA00022448"/>
    </source>
</evidence>
<evidence type="ECO:0000256" key="10">
    <source>
        <dbReference type="ARBA" id="ARBA00022982"/>
    </source>
</evidence>
<feature type="transmembrane region" description="Helical" evidence="18">
    <location>
        <begin position="109"/>
        <end position="128"/>
    </location>
</feature>
<evidence type="ECO:0000313" key="21">
    <source>
        <dbReference type="EMBL" id="AUR43954.1"/>
    </source>
</evidence>
<protein>
    <recommendedName>
        <fullName evidence="4">NADH-ubiquinone oxidoreductase chain 5</fullName>
        <ecNumber evidence="3">7.1.1.2</ecNumber>
    </recommendedName>
    <alternativeName>
        <fullName evidence="16">NADH dehydrogenase subunit 5</fullName>
    </alternativeName>
</protein>
<evidence type="ECO:0000256" key="7">
    <source>
        <dbReference type="ARBA" id="ARBA00022692"/>
    </source>
</evidence>
<feature type="transmembrane region" description="Helical" evidence="18">
    <location>
        <begin position="266"/>
        <end position="284"/>
    </location>
</feature>
<dbReference type="GO" id="GO:0042773">
    <property type="term" value="P:ATP synthesis coupled electron transport"/>
    <property type="evidence" value="ECO:0007669"/>
    <property type="project" value="InterPro"/>
</dbReference>
<dbReference type="InterPro" id="IPR003945">
    <property type="entry name" value="NU5C-like"/>
</dbReference>
<evidence type="ECO:0000256" key="18">
    <source>
        <dbReference type="SAM" id="Phobius"/>
    </source>
</evidence>
<feature type="transmembrane region" description="Helical" evidence="18">
    <location>
        <begin position="9"/>
        <end position="28"/>
    </location>
</feature>
<evidence type="ECO:0000256" key="9">
    <source>
        <dbReference type="ARBA" id="ARBA00022967"/>
    </source>
</evidence>
<feature type="transmembrane region" description="Helical" evidence="18">
    <location>
        <begin position="175"/>
        <end position="199"/>
    </location>
</feature>
<feature type="transmembrane region" description="Helical" evidence="18">
    <location>
        <begin position="541"/>
        <end position="558"/>
    </location>
</feature>
<keyword evidence="15 18" id="KW-0472">Membrane</keyword>
<evidence type="ECO:0000256" key="3">
    <source>
        <dbReference type="ARBA" id="ARBA00012944"/>
    </source>
</evidence>
<dbReference type="AlphaFoldDB" id="A0A2I7ML99"/>
<evidence type="ECO:0000256" key="2">
    <source>
        <dbReference type="ARBA" id="ARBA00004448"/>
    </source>
</evidence>
<dbReference type="InterPro" id="IPR001750">
    <property type="entry name" value="ND/Mrp_TM"/>
</dbReference>
<feature type="transmembrane region" description="Helical" evidence="18">
    <location>
        <begin position="333"/>
        <end position="351"/>
    </location>
</feature>
<evidence type="ECO:0000259" key="19">
    <source>
        <dbReference type="Pfam" id="PF00361"/>
    </source>
</evidence>
<keyword evidence="10" id="KW-0249">Electron transport</keyword>
<keyword evidence="14 21" id="KW-0496">Mitochondrion</keyword>
<dbReference type="Pfam" id="PF00361">
    <property type="entry name" value="Proton_antipo_M"/>
    <property type="match status" value="1"/>
</dbReference>
<comment type="function">
    <text evidence="1">Core subunit of the mitochondrial membrane respiratory chain NADH dehydrogenase (Complex I) that is believed to belong to the minimal assembly required for catalysis. Complex I functions in the transfer of electrons from NADH to the respiratory chain. The immediate electron acceptor for the enzyme is believed to be ubiquinone.</text>
</comment>
<keyword evidence="7 18" id="KW-0812">Transmembrane</keyword>
<evidence type="ECO:0000256" key="8">
    <source>
        <dbReference type="ARBA" id="ARBA00022792"/>
    </source>
</evidence>
<dbReference type="Pfam" id="PF06455">
    <property type="entry name" value="NADH5_C"/>
    <property type="match status" value="1"/>
</dbReference>
<evidence type="ECO:0000256" key="14">
    <source>
        <dbReference type="ARBA" id="ARBA00023128"/>
    </source>
</evidence>
<keyword evidence="13" id="KW-0830">Ubiquinone</keyword>
<name>A0A2I7ML99_9MYRI</name>
<feature type="transmembrane region" description="Helical" evidence="18">
    <location>
        <begin position="290"/>
        <end position="312"/>
    </location>
</feature>
<evidence type="ECO:0000256" key="13">
    <source>
        <dbReference type="ARBA" id="ARBA00023075"/>
    </source>
</evidence>
<keyword evidence="9" id="KW-1278">Translocase</keyword>
<feature type="transmembrane region" description="Helical" evidence="18">
    <location>
        <begin position="479"/>
        <end position="501"/>
    </location>
</feature>
<evidence type="ECO:0000256" key="17">
    <source>
        <dbReference type="ARBA" id="ARBA00049551"/>
    </source>
</evidence>
<reference evidence="21" key="1">
    <citation type="journal article" date="2017" name="J. ISSAAS">
        <title>Complete mitochondrial genome of Glomeridesmus spelaeus (Diplopoda), a troglobitic species from Carajas iron-ore caves (Para, Brazil).</title>
        <authorList>
            <person name="Nunes G.L."/>
            <person name="Oliveira R.R.M."/>
            <person name="Pires E.S."/>
            <person name="Vasconcelos S."/>
            <person name="Pietrobon T."/>
            <person name="Prous X."/>
            <person name="Oliveira G."/>
        </authorList>
    </citation>
    <scope>NUCLEOTIDE SEQUENCE</scope>
</reference>
<dbReference type="PRINTS" id="PR01434">
    <property type="entry name" value="NADHDHGNASE5"/>
</dbReference>
<evidence type="ECO:0000256" key="6">
    <source>
        <dbReference type="ARBA" id="ARBA00022660"/>
    </source>
</evidence>
<proteinExistence type="predicted"/>